<dbReference type="EMBL" id="CP139368">
    <property type="protein sequence ID" value="WPR91156.1"/>
    <property type="molecule type" value="Genomic_DNA"/>
</dbReference>
<protein>
    <submittedName>
        <fullName evidence="5">DUF222 domain-containing protein</fullName>
    </submittedName>
</protein>
<dbReference type="SMART" id="SM00507">
    <property type="entry name" value="HNHc"/>
    <property type="match status" value="1"/>
</dbReference>
<accession>A0ABZ0SUS4</accession>
<feature type="region of interest" description="Disordered" evidence="2">
    <location>
        <begin position="278"/>
        <end position="307"/>
    </location>
</feature>
<dbReference type="InterPro" id="IPR003870">
    <property type="entry name" value="DUF222"/>
</dbReference>
<evidence type="ECO:0000313" key="6">
    <source>
        <dbReference type="Proteomes" id="UP001323798"/>
    </source>
</evidence>
<feature type="domain" description="HNH nuclease" evidence="4">
    <location>
        <begin position="408"/>
        <end position="458"/>
    </location>
</feature>
<proteinExistence type="inferred from homology"/>
<feature type="region of interest" description="Disordered" evidence="2">
    <location>
        <begin position="254"/>
        <end position="273"/>
    </location>
</feature>
<organism evidence="5 6">
    <name type="scientific">Microbacterium rhizosphaerae</name>
    <dbReference type="NCBI Taxonomy" id="1678237"/>
    <lineage>
        <taxon>Bacteria</taxon>
        <taxon>Bacillati</taxon>
        <taxon>Actinomycetota</taxon>
        <taxon>Actinomycetes</taxon>
        <taxon>Micrococcales</taxon>
        <taxon>Microbacteriaceae</taxon>
        <taxon>Microbacterium</taxon>
    </lineage>
</organism>
<evidence type="ECO:0000313" key="5">
    <source>
        <dbReference type="EMBL" id="WPR91156.1"/>
    </source>
</evidence>
<gene>
    <name evidence="5" type="ORF">SM116_07685</name>
</gene>
<feature type="signal peptide" evidence="3">
    <location>
        <begin position="1"/>
        <end position="21"/>
    </location>
</feature>
<evidence type="ECO:0000259" key="4">
    <source>
        <dbReference type="SMART" id="SM00507"/>
    </source>
</evidence>
<dbReference type="Pfam" id="PF01844">
    <property type="entry name" value="HNH"/>
    <property type="match status" value="1"/>
</dbReference>
<dbReference type="InterPro" id="IPR003615">
    <property type="entry name" value="HNH_nuc"/>
</dbReference>
<keyword evidence="6" id="KW-1185">Reference proteome</keyword>
<feature type="compositionally biased region" description="Gly residues" evidence="2">
    <location>
        <begin position="285"/>
        <end position="295"/>
    </location>
</feature>
<feature type="chain" id="PRO_5046842134" evidence="3">
    <location>
        <begin position="22"/>
        <end position="517"/>
    </location>
</feature>
<dbReference type="InterPro" id="IPR002711">
    <property type="entry name" value="HNH"/>
</dbReference>
<dbReference type="Pfam" id="PF02720">
    <property type="entry name" value="DUF222"/>
    <property type="match status" value="1"/>
</dbReference>
<sequence>MTSRPTAAIAQALAVLEAAWAAALPASGCGDLQQDVHAMTDAGLLAVNEALAVVRRQADALHVRVAAGIADRSRPELGADGLSRKTGHRTAVKLISATTGGHAGDAARLIQVGQATEERSTFSGHRAPCKHPHVQRALQAGTISIAAAAAITAMLDKLPPRVTRENVDAAEATLVERAPLLALSELNLLLRRAEAHLDPDGLEPRLDDLRAARGLRITQKTNGAIHLDGDFDPETGAPIVAALEGIVTNILRTSRGHNHPVAGAPGADGRDDRHEIAAGESAGDSTGGGSAGAGCSGATSDASAVGPVMEETRTLPQLRADALADLCRHALGCDEPTLPLETTTVIVRVPLEALTTGAGVAQIDGIAQPIDAGAARRLAAKAEIIPVVLGSDSEVLDLGRASRAFTRAQRRALEERDGGCASCGLPGAYAEAHHLTWWSRGGTSDLDNGILLCTTCHHRVHNDGWEIRIDPPPGARGDRPNRRRTGGTVWFIPPAHIDPARTPRLGGRARFDWRLAA</sequence>
<dbReference type="CDD" id="cd00085">
    <property type="entry name" value="HNHc"/>
    <property type="match status" value="1"/>
</dbReference>
<dbReference type="RefSeq" id="WP_320943857.1">
    <property type="nucleotide sequence ID" value="NZ_BAABEU010000007.1"/>
</dbReference>
<reference evidence="5 6" key="1">
    <citation type="submission" date="2023-11" db="EMBL/GenBank/DDBJ databases">
        <title>Genome sequence of Microbacterium rhizosphaerae KACC 19337.</title>
        <authorList>
            <person name="Choi H."/>
            <person name="Kim S."/>
            <person name="Kim Y."/>
            <person name="Kwon S.-W."/>
            <person name="Heo J."/>
        </authorList>
    </citation>
    <scope>NUCLEOTIDE SEQUENCE [LARGE SCALE GENOMIC DNA]</scope>
    <source>
        <strain evidence="5 6">KACC 19337</strain>
    </source>
</reference>
<comment type="similarity">
    <text evidence="1">Belongs to the Rv1128c/1148c/1588c/1702c/1945/3466 family.</text>
</comment>
<dbReference type="Gene3D" id="1.10.30.50">
    <property type="match status" value="1"/>
</dbReference>
<evidence type="ECO:0000256" key="3">
    <source>
        <dbReference type="SAM" id="SignalP"/>
    </source>
</evidence>
<keyword evidence="3" id="KW-0732">Signal</keyword>
<dbReference type="Proteomes" id="UP001323798">
    <property type="component" value="Chromosome"/>
</dbReference>
<name>A0ABZ0SUS4_9MICO</name>
<evidence type="ECO:0000256" key="2">
    <source>
        <dbReference type="SAM" id="MobiDB-lite"/>
    </source>
</evidence>
<evidence type="ECO:0000256" key="1">
    <source>
        <dbReference type="ARBA" id="ARBA00023450"/>
    </source>
</evidence>